<comment type="caution">
    <text evidence="4">The sequence shown here is derived from an EMBL/GenBank/DDBJ whole genome shotgun (WGS) entry which is preliminary data.</text>
</comment>
<dbReference type="InterPro" id="IPR036397">
    <property type="entry name" value="RNaseH_sf"/>
</dbReference>
<feature type="region of interest" description="Disordered" evidence="1">
    <location>
        <begin position="91"/>
        <end position="134"/>
    </location>
</feature>
<feature type="compositionally biased region" description="Low complexity" evidence="1">
    <location>
        <begin position="116"/>
        <end position="130"/>
    </location>
</feature>
<dbReference type="GO" id="GO:0004523">
    <property type="term" value="F:RNA-DNA hybrid ribonuclease activity"/>
    <property type="evidence" value="ECO:0007669"/>
    <property type="project" value="InterPro"/>
</dbReference>
<dbReference type="PANTHER" id="PTHR33481">
    <property type="entry name" value="REVERSE TRANSCRIPTASE"/>
    <property type="match status" value="1"/>
</dbReference>
<dbReference type="InterPro" id="IPR002156">
    <property type="entry name" value="RNaseH_domain"/>
</dbReference>
<feature type="region of interest" description="Disordered" evidence="1">
    <location>
        <begin position="1537"/>
        <end position="1579"/>
    </location>
</feature>
<proteinExistence type="predicted"/>
<dbReference type="SUPFAM" id="SSF56672">
    <property type="entry name" value="DNA/RNA polymerases"/>
    <property type="match status" value="1"/>
</dbReference>
<feature type="compositionally biased region" description="Pro residues" evidence="1">
    <location>
        <begin position="99"/>
        <end position="115"/>
    </location>
</feature>
<dbReference type="Gene3D" id="3.30.420.10">
    <property type="entry name" value="Ribonuclease H-like superfamily/Ribonuclease H"/>
    <property type="match status" value="1"/>
</dbReference>
<evidence type="ECO:0000259" key="2">
    <source>
        <dbReference type="PROSITE" id="PS50878"/>
    </source>
</evidence>
<feature type="domain" description="Reverse transcriptase" evidence="2">
    <location>
        <begin position="916"/>
        <end position="1185"/>
    </location>
</feature>
<dbReference type="Pfam" id="PF00075">
    <property type="entry name" value="RNase_H"/>
    <property type="match status" value="1"/>
</dbReference>
<dbReference type="InterPro" id="IPR000477">
    <property type="entry name" value="RT_dom"/>
</dbReference>
<dbReference type="EMBL" id="CAVLEF010000003">
    <property type="protein sequence ID" value="CAK1542842.1"/>
    <property type="molecule type" value="Genomic_DNA"/>
</dbReference>
<dbReference type="SUPFAM" id="SSF56219">
    <property type="entry name" value="DNase I-like"/>
    <property type="match status" value="1"/>
</dbReference>
<evidence type="ECO:0008006" key="6">
    <source>
        <dbReference type="Google" id="ProtNLM"/>
    </source>
</evidence>
<dbReference type="CDD" id="cd09276">
    <property type="entry name" value="Rnase_HI_RT_non_LTR"/>
    <property type="match status" value="1"/>
</dbReference>
<dbReference type="InterPro" id="IPR012337">
    <property type="entry name" value="RNaseH-like_sf"/>
</dbReference>
<dbReference type="Gene3D" id="3.60.10.10">
    <property type="entry name" value="Endonuclease/exonuclease/phosphatase"/>
    <property type="match status" value="1"/>
</dbReference>
<evidence type="ECO:0000256" key="1">
    <source>
        <dbReference type="SAM" id="MobiDB-lite"/>
    </source>
</evidence>
<dbReference type="InterPro" id="IPR043502">
    <property type="entry name" value="DNA/RNA_pol_sf"/>
</dbReference>
<feature type="region of interest" description="Disordered" evidence="1">
    <location>
        <begin position="1"/>
        <end position="43"/>
    </location>
</feature>
<feature type="region of interest" description="Disordered" evidence="1">
    <location>
        <begin position="169"/>
        <end position="211"/>
    </location>
</feature>
<dbReference type="PANTHER" id="PTHR33481:SF1">
    <property type="entry name" value="ENDONUCLEASE_EXONUCLEASE_PHOSPHATASE DOMAIN-CONTAINING PROTEIN-RELATED"/>
    <property type="match status" value="1"/>
</dbReference>
<organism evidence="4 5">
    <name type="scientific">Leptosia nina</name>
    <dbReference type="NCBI Taxonomy" id="320188"/>
    <lineage>
        <taxon>Eukaryota</taxon>
        <taxon>Metazoa</taxon>
        <taxon>Ecdysozoa</taxon>
        <taxon>Arthropoda</taxon>
        <taxon>Hexapoda</taxon>
        <taxon>Insecta</taxon>
        <taxon>Pterygota</taxon>
        <taxon>Neoptera</taxon>
        <taxon>Endopterygota</taxon>
        <taxon>Lepidoptera</taxon>
        <taxon>Glossata</taxon>
        <taxon>Ditrysia</taxon>
        <taxon>Papilionoidea</taxon>
        <taxon>Pieridae</taxon>
        <taxon>Pierinae</taxon>
        <taxon>Leptosia</taxon>
    </lineage>
</organism>
<dbReference type="SUPFAM" id="SSF53098">
    <property type="entry name" value="Ribonuclease H-like"/>
    <property type="match status" value="1"/>
</dbReference>
<dbReference type="CDD" id="cd01650">
    <property type="entry name" value="RT_nLTR_like"/>
    <property type="match status" value="1"/>
</dbReference>
<dbReference type="Proteomes" id="UP001497472">
    <property type="component" value="Unassembled WGS sequence"/>
</dbReference>
<dbReference type="GO" id="GO:0042575">
    <property type="term" value="C:DNA polymerase complex"/>
    <property type="evidence" value="ECO:0007669"/>
    <property type="project" value="UniProtKB-ARBA"/>
</dbReference>
<dbReference type="InterPro" id="IPR005135">
    <property type="entry name" value="Endo/exonuclease/phosphatase"/>
</dbReference>
<dbReference type="CDD" id="cd09077">
    <property type="entry name" value="R1-I-EN"/>
    <property type="match status" value="1"/>
</dbReference>
<sequence length="1579" mass="177602">MLGIRTPVKSKDSAPKASLELSPSLTPEEPAPAPSPKTQRLINSNQTTHTEAKMWLDKAKEALGNSRNLKTELKIIIERSVNNLYKIATTNSPVKSPASSPPLLPSPPSIAPPAAPTTAPVLAAPTATPFSAPPPSFDIWDKKIKEHTKLLEQNTDSIHKLINKMNNLNNKTENSPLPTHTPPLYADIASRPKPPTGSSLVISGEPNTTPETLVENMRKGIDFRKGGYAPLSIKPLSKGKVRVTFESDEHRQDAIKQLSQSRSTLKAEEEKRYNPLICLKGISKTTPEEEVIEMIKEQNPNLKDAQLKIKFHRNNRNDKLYNLVLTTSPATWRTLVDMGRVSISHQRVHCCNFSPFLQCRNCLGFGHTKNRCPASVATCAKCAQTHPTRECPKEAAEVPTCANCHEHNQQHKTTNPTTHRADSGRCPKFSQANLDRSRNALHELQVHLHNTDTDIALISEPYIGNSKHVKNIQGFNVFQADGATKVRACILAKTHIHAITLTQFTTDDLCIISIPAKNYNIYVVSIYIEPRTDTNNILNKLDQFLHTHNGSHVIIGGDFNGWHSTWGSSADNPRGAEVADFILTHDLQLGNVGQTPTFQTITHGQKRNSIIDLTLYSPNLISKINDWRVHPGHFPSTQHNHITFAINLTQSPALTKNTYSTFLYQTNKGNWHSFKEHLHTKIFNSGILDKNIETLTSTQLEQTIITLTEIINDASTQTFPIRNNRIKPRPPWWSDELQSLKEECIRLHRRLHNSRGRPPDPNILDEYKTLKENYADKLKQTSTESFRSFCSLQTKENVWSLTNRLLKSRGFNPPPQTLRRKNNTYTTTAQETAQELLKHFYPDDGPDTDSTHIQTRVTSNNIPNTQDDPEFSQEEVLETLRQMNPNKAPGHDHLTSDICSMVASQYPGLITNILNRCLSLAYFPSTWKKTIVKVIPKPSKTHYTDLSAYRPIGLIPVFGKTLEKLFTKRLVYSSQRQKTLNTEQYGFTQQTGTTQAILSIINKVKAAKQKHQEVSVVSLDIKAAFDNAWWPAILSGLRDVGCPLNIYKLINNYLSDRTVNLTIGEHTTSKTNNKGCIQGSACGPVLWNILINKLLNTRFPPGCHLQAFADDVVLLATASDTDTLQRITNTSLDTIFQWGKSVKLEFGPEKTQLIHFSNKAQKTQIKINNITLKPVETIKYLGVIIDRRLTFKNHINYIIQKSQNLFNKLCNFIRPTWGIHSDNIKTIYHMVIVPTITYAAGVWGDSVNIKTYKNKILSLQRMFAIKAIRGFRTISLNAALALAEFLPLDIKINEIQCIEKARVEHQTHLIPSDIPIETPTHPSQLLHPSVRTGIRHTTYKNNLHKHIKPAPHDIYTDGSKQENGETGAAFIVHSPNTHLTIHTSKIKLHPTSSIFQAELLAIKEACKWATKNNTSCIIHSDSRSALTALEQISNTHPLVSSIHRILHQNKHTQIQFKWVRAHTGIVGNEKADAAAKAASKAHKAPDFISCPLSHIKHIARLKSYTTWEKRYLEEPTGARTRSLLPSLKDIHKLNTTLPVAKQRGHAHNQEVSRDRAYQAPPHSNRRRVRTSKQNNIPLN</sequence>
<accession>A0AAV1J012</accession>
<dbReference type="Pfam" id="PF00078">
    <property type="entry name" value="RVT_1"/>
    <property type="match status" value="1"/>
</dbReference>
<evidence type="ECO:0000313" key="4">
    <source>
        <dbReference type="EMBL" id="CAK1542842.1"/>
    </source>
</evidence>
<feature type="compositionally biased region" description="Polar residues" evidence="1">
    <location>
        <begin position="196"/>
        <end position="211"/>
    </location>
</feature>
<gene>
    <name evidence="4" type="ORF">LNINA_LOCUS2692</name>
</gene>
<name>A0AAV1J012_9NEOP</name>
<dbReference type="PROSITE" id="PS50878">
    <property type="entry name" value="RT_POL"/>
    <property type="match status" value="1"/>
</dbReference>
<dbReference type="PROSITE" id="PS50879">
    <property type="entry name" value="RNASE_H_1"/>
    <property type="match status" value="1"/>
</dbReference>
<evidence type="ECO:0000313" key="5">
    <source>
        <dbReference type="Proteomes" id="UP001497472"/>
    </source>
</evidence>
<feature type="domain" description="RNase H type-1" evidence="3">
    <location>
        <begin position="1348"/>
        <end position="1480"/>
    </location>
</feature>
<dbReference type="GO" id="GO:0071897">
    <property type="term" value="P:DNA biosynthetic process"/>
    <property type="evidence" value="ECO:0007669"/>
    <property type="project" value="UniProtKB-ARBA"/>
</dbReference>
<reference evidence="4 5" key="1">
    <citation type="submission" date="2023-11" db="EMBL/GenBank/DDBJ databases">
        <authorList>
            <person name="Okamura Y."/>
        </authorList>
    </citation>
    <scope>NUCLEOTIDE SEQUENCE [LARGE SCALE GENOMIC DNA]</scope>
</reference>
<dbReference type="GO" id="GO:0003676">
    <property type="term" value="F:nucleic acid binding"/>
    <property type="evidence" value="ECO:0007669"/>
    <property type="project" value="InterPro"/>
</dbReference>
<keyword evidence="5" id="KW-1185">Reference proteome</keyword>
<evidence type="ECO:0000259" key="3">
    <source>
        <dbReference type="PROSITE" id="PS50879"/>
    </source>
</evidence>
<feature type="compositionally biased region" description="Basic and acidic residues" evidence="1">
    <location>
        <begin position="1547"/>
        <end position="1556"/>
    </location>
</feature>
<protein>
    <recommendedName>
        <fullName evidence="6">Reverse transcriptase</fullName>
    </recommendedName>
</protein>
<dbReference type="Pfam" id="PF14529">
    <property type="entry name" value="Exo_endo_phos_2"/>
    <property type="match status" value="1"/>
</dbReference>
<dbReference type="InterPro" id="IPR036691">
    <property type="entry name" value="Endo/exonu/phosph_ase_sf"/>
</dbReference>